<dbReference type="PROSITE" id="PS51794">
    <property type="entry name" value="DAC"/>
    <property type="match status" value="1"/>
</dbReference>
<reference evidence="2 3" key="1">
    <citation type="submission" date="2023-08" db="EMBL/GenBank/DDBJ databases">
        <title>Helicovermis profunda gen. nov., sp. nov., a novel mesophilic, fermentative bacterium within the Bacillota from a deep-sea hydrothermal vent chimney.</title>
        <authorList>
            <person name="Miyazaki U."/>
            <person name="Mizutani D."/>
            <person name="Hashimoto Y."/>
            <person name="Tame A."/>
            <person name="Sawayama S."/>
            <person name="Miyazaki J."/>
            <person name="Takai K."/>
            <person name="Nakagawa S."/>
        </authorList>
    </citation>
    <scope>NUCLEOTIDE SEQUENCE [LARGE SCALE GENOMIC DNA]</scope>
    <source>
        <strain evidence="2 3">S502</strain>
    </source>
</reference>
<evidence type="ECO:0000259" key="1">
    <source>
        <dbReference type="PROSITE" id="PS51794"/>
    </source>
</evidence>
<evidence type="ECO:0000313" key="3">
    <source>
        <dbReference type="Proteomes" id="UP001321786"/>
    </source>
</evidence>
<accession>A0AAU9EEY7</accession>
<dbReference type="SUPFAM" id="SSF143597">
    <property type="entry name" value="YojJ-like"/>
    <property type="match status" value="1"/>
</dbReference>
<evidence type="ECO:0000313" key="2">
    <source>
        <dbReference type="EMBL" id="BEP27978.1"/>
    </source>
</evidence>
<sequence>MISKHSDDILRKLLRFIRLYAKGTFNSLDKELNPEVFIFYYVYENGVKYNTIPLNKIKSKLFNDNDLEAFSLQNSIINTNTLEKNTNLMMPITESYFNNNNVYKDKVVLISDFHLIEDVLTSIVTLLDKDVFDSYYHLKNILNPIPKSFLGAVCNEYIRDINKLLYDYQRKSYDSMIDFKETLKHSAISMLQILGYSGSSINIYNNLNKISSLNYEGKPIKGKIIFTDSSNLKKQSMHQSIELIMEFNDRFSQNNYRHVRKLLEITRDDLYLISDTKHIKGIGRINKNYNYSDENIFIIEFTNYQTWNLNHMDVSMMNVSHDRATLPREVIKYTDFKKQIRKLFKELELEKIKNLYKIIIAATKQEKGTIIVISSNARSEATRLKTQGFLVKPIELNPNIIKSITSIDGAILIDTNCVCHSIGTILDGLATLKGDMSRGARYNSSVRYVETIAKNPDYTDCLVVVISEDKMIDLITKYSIK</sequence>
<dbReference type="AlphaFoldDB" id="A0AAU9EEY7"/>
<organism evidence="2 3">
    <name type="scientific">Helicovermis profundi</name>
    <dbReference type="NCBI Taxonomy" id="3065157"/>
    <lineage>
        <taxon>Bacteria</taxon>
        <taxon>Bacillati</taxon>
        <taxon>Bacillota</taxon>
        <taxon>Clostridia</taxon>
        <taxon>Helicovermis</taxon>
    </lineage>
</organism>
<name>A0AAU9EEY7_9FIRM</name>
<dbReference type="KEGG" id="hprf:HLPR_03090"/>
<feature type="domain" description="DAC" evidence="1">
    <location>
        <begin position="337"/>
        <end position="481"/>
    </location>
</feature>
<dbReference type="InterPro" id="IPR036888">
    <property type="entry name" value="DNA_integrity_DisA_N_sf"/>
</dbReference>
<dbReference type="InterPro" id="IPR003390">
    <property type="entry name" value="DNA_integrity_scan_DisA_N"/>
</dbReference>
<gene>
    <name evidence="2" type="ORF">HLPR_03090</name>
</gene>
<dbReference type="Pfam" id="PF02457">
    <property type="entry name" value="DAC"/>
    <property type="match status" value="1"/>
</dbReference>
<dbReference type="RefSeq" id="WP_338536335.1">
    <property type="nucleotide sequence ID" value="NZ_AP028654.1"/>
</dbReference>
<proteinExistence type="predicted"/>
<dbReference type="Proteomes" id="UP001321786">
    <property type="component" value="Chromosome"/>
</dbReference>
<keyword evidence="3" id="KW-1185">Reference proteome</keyword>
<dbReference type="InterPro" id="IPR048555">
    <property type="entry name" value="DACNH"/>
</dbReference>
<dbReference type="EMBL" id="AP028654">
    <property type="protein sequence ID" value="BEP27978.1"/>
    <property type="molecule type" value="Genomic_DNA"/>
</dbReference>
<dbReference type="Pfam" id="PF21750">
    <property type="entry name" value="DACNH"/>
    <property type="match status" value="1"/>
</dbReference>
<protein>
    <recommendedName>
        <fullName evidence="1">DAC domain-containing protein</fullName>
    </recommendedName>
</protein>
<dbReference type="Gene3D" id="3.40.1700.10">
    <property type="entry name" value="DNA integrity scanning protein, DisA, N-terminal domain"/>
    <property type="match status" value="1"/>
</dbReference>